<dbReference type="OrthoDB" id="6428749at2759"/>
<dbReference type="PANTHER" id="PTHR46072">
    <property type="entry name" value="AMIDASE-RELATED-RELATED"/>
    <property type="match status" value="1"/>
</dbReference>
<dbReference type="Gene3D" id="3.90.1300.10">
    <property type="entry name" value="Amidase signature (AS) domain"/>
    <property type="match status" value="1"/>
</dbReference>
<dbReference type="SUPFAM" id="SSF75304">
    <property type="entry name" value="Amidase signature (AS) enzymes"/>
    <property type="match status" value="1"/>
</dbReference>
<name>A0A6A6W925_9PEZI</name>
<keyword evidence="9" id="KW-1185">Reference proteome</keyword>
<evidence type="ECO:0000256" key="1">
    <source>
        <dbReference type="ARBA" id="ARBA00001311"/>
    </source>
</evidence>
<dbReference type="RefSeq" id="XP_033601150.1">
    <property type="nucleotide sequence ID" value="XM_033743931.1"/>
</dbReference>
<feature type="active site" description="Acyl-ester intermediate" evidence="5">
    <location>
        <position position="231"/>
    </location>
</feature>
<feature type="domain" description="Amidase" evidence="7">
    <location>
        <begin position="76"/>
        <end position="521"/>
    </location>
</feature>
<dbReference type="GeneID" id="54484985"/>
<proteinExistence type="inferred from homology"/>
<evidence type="ECO:0000313" key="9">
    <source>
        <dbReference type="Proteomes" id="UP000799437"/>
    </source>
</evidence>
<dbReference type="Proteomes" id="UP000799437">
    <property type="component" value="Unassembled WGS sequence"/>
</dbReference>
<feature type="active site" description="Charge relay system" evidence="5">
    <location>
        <position position="207"/>
    </location>
</feature>
<keyword evidence="4" id="KW-0378">Hydrolase</keyword>
<evidence type="ECO:0000256" key="2">
    <source>
        <dbReference type="ARBA" id="ARBA00009199"/>
    </source>
</evidence>
<dbReference type="PIRSF" id="PIRSF001221">
    <property type="entry name" value="Amidase_fungi"/>
    <property type="match status" value="1"/>
</dbReference>
<evidence type="ECO:0000256" key="6">
    <source>
        <dbReference type="PIRSR" id="PIRSR001221-2"/>
    </source>
</evidence>
<evidence type="ECO:0000256" key="3">
    <source>
        <dbReference type="ARBA" id="ARBA00012922"/>
    </source>
</evidence>
<dbReference type="EMBL" id="ML996571">
    <property type="protein sequence ID" value="KAF2758699.1"/>
    <property type="molecule type" value="Genomic_DNA"/>
</dbReference>
<comment type="catalytic activity">
    <reaction evidence="1">
        <text>a monocarboxylic acid amide + H2O = a monocarboxylate + NH4(+)</text>
        <dbReference type="Rhea" id="RHEA:12020"/>
        <dbReference type="ChEBI" id="CHEBI:15377"/>
        <dbReference type="ChEBI" id="CHEBI:28938"/>
        <dbReference type="ChEBI" id="CHEBI:35757"/>
        <dbReference type="ChEBI" id="CHEBI:83628"/>
        <dbReference type="EC" id="3.5.1.4"/>
    </reaction>
</comment>
<evidence type="ECO:0000256" key="5">
    <source>
        <dbReference type="PIRSR" id="PIRSR001221-1"/>
    </source>
</evidence>
<protein>
    <recommendedName>
        <fullName evidence="3">amidase</fullName>
        <ecNumber evidence="3">3.5.1.4</ecNumber>
    </recommendedName>
</protein>
<dbReference type="PROSITE" id="PS00571">
    <property type="entry name" value="AMIDASES"/>
    <property type="match status" value="1"/>
</dbReference>
<gene>
    <name evidence="8" type="ORF">EJ05DRAFT_476010</name>
</gene>
<dbReference type="InterPro" id="IPR036928">
    <property type="entry name" value="AS_sf"/>
</dbReference>
<dbReference type="GO" id="GO:0004040">
    <property type="term" value="F:amidase activity"/>
    <property type="evidence" value="ECO:0007669"/>
    <property type="project" value="UniProtKB-EC"/>
</dbReference>
<dbReference type="InterPro" id="IPR023631">
    <property type="entry name" value="Amidase_dom"/>
</dbReference>
<dbReference type="Pfam" id="PF01425">
    <property type="entry name" value="Amidase"/>
    <property type="match status" value="1"/>
</dbReference>
<organism evidence="8 9">
    <name type="scientific">Pseudovirgaria hyperparasitica</name>
    <dbReference type="NCBI Taxonomy" id="470096"/>
    <lineage>
        <taxon>Eukaryota</taxon>
        <taxon>Fungi</taxon>
        <taxon>Dikarya</taxon>
        <taxon>Ascomycota</taxon>
        <taxon>Pezizomycotina</taxon>
        <taxon>Dothideomycetes</taxon>
        <taxon>Dothideomycetes incertae sedis</taxon>
        <taxon>Acrospermales</taxon>
        <taxon>Acrospermaceae</taxon>
        <taxon>Pseudovirgaria</taxon>
    </lineage>
</organism>
<feature type="binding site" evidence="6">
    <location>
        <begin position="228"/>
        <end position="231"/>
    </location>
    <ligand>
        <name>substrate</name>
    </ligand>
</feature>
<dbReference type="EC" id="3.5.1.4" evidence="3"/>
<dbReference type="InterPro" id="IPR020556">
    <property type="entry name" value="Amidase_CS"/>
</dbReference>
<accession>A0A6A6W925</accession>
<evidence type="ECO:0000313" key="8">
    <source>
        <dbReference type="EMBL" id="KAF2758699.1"/>
    </source>
</evidence>
<comment type="similarity">
    <text evidence="2">Belongs to the amidase family.</text>
</comment>
<feature type="active site" description="Charge relay system" evidence="5">
    <location>
        <position position="132"/>
    </location>
</feature>
<feature type="non-terminal residue" evidence="8">
    <location>
        <position position="531"/>
    </location>
</feature>
<reference evidence="8" key="1">
    <citation type="journal article" date="2020" name="Stud. Mycol.">
        <title>101 Dothideomycetes genomes: a test case for predicting lifestyles and emergence of pathogens.</title>
        <authorList>
            <person name="Haridas S."/>
            <person name="Albert R."/>
            <person name="Binder M."/>
            <person name="Bloem J."/>
            <person name="Labutti K."/>
            <person name="Salamov A."/>
            <person name="Andreopoulos B."/>
            <person name="Baker S."/>
            <person name="Barry K."/>
            <person name="Bills G."/>
            <person name="Bluhm B."/>
            <person name="Cannon C."/>
            <person name="Castanera R."/>
            <person name="Culley D."/>
            <person name="Daum C."/>
            <person name="Ezra D."/>
            <person name="Gonzalez J."/>
            <person name="Henrissat B."/>
            <person name="Kuo A."/>
            <person name="Liang C."/>
            <person name="Lipzen A."/>
            <person name="Lutzoni F."/>
            <person name="Magnuson J."/>
            <person name="Mondo S."/>
            <person name="Nolan M."/>
            <person name="Ohm R."/>
            <person name="Pangilinan J."/>
            <person name="Park H.-J."/>
            <person name="Ramirez L."/>
            <person name="Alfaro M."/>
            <person name="Sun H."/>
            <person name="Tritt A."/>
            <person name="Yoshinaga Y."/>
            <person name="Zwiers L.-H."/>
            <person name="Turgeon B."/>
            <person name="Goodwin S."/>
            <person name="Spatafora J."/>
            <person name="Crous P."/>
            <person name="Grigoriev I."/>
        </authorList>
    </citation>
    <scope>NUCLEOTIDE SEQUENCE</scope>
    <source>
        <strain evidence="8">CBS 121739</strain>
    </source>
</reference>
<dbReference type="PANTHER" id="PTHR46072:SF11">
    <property type="entry name" value="AMIDASE-RELATED"/>
    <property type="match status" value="1"/>
</dbReference>
<sequence>MATWEAIGAAKRQAVLASIPAEWHIPASKLPSESILDVSSFASDSGLFTARELEITSLTAESLLQKLLTQEWTSEEITRAICKRAAAAHQLTNCLSEVFFEEAIARAKSLDETFRETGKPIGPLHGLPISLKDNFNLVGKDSTVGFATFANDPATYDSVLVELLRDAGAVFYVKTNVPTAMMIAESVNNVFGRTVNPLNRNCTSGGSSGGESALIAFGGSVLGVGTDIGGSLRIPAACTGIYTLRPSFGRFPTLKCRSGLTGQEAVNSVNGPMSRSLSDLALFARTVVSASPWLSDPKMLPIPWRSVTLPTTLKIGVLWHDGIITPTPPVQRALKTTVEKLRKAGHQIVDWNPALHSPLLSTLGKFFIADGGSTVRSILSRTSEPWRPEMSAYELAPTISVADMWALQAERTTLMKKYLDQWNESGIDCILAPTTPYASVRNGMWRHVGYTGVFNVVDYAATSFPTGVTADKELDAEYGPEVGVLGEEDGKVRETYEAGLVHGLPVSLQLVGRRLEEEKVLEMTGAVLKAL</sequence>
<feature type="binding site" evidence="6">
    <location>
        <position position="207"/>
    </location>
    <ligand>
        <name>substrate</name>
    </ligand>
</feature>
<dbReference type="AlphaFoldDB" id="A0A6A6W925"/>
<evidence type="ECO:0000256" key="4">
    <source>
        <dbReference type="ARBA" id="ARBA00022801"/>
    </source>
</evidence>
<feature type="binding site" evidence="6">
    <location>
        <position position="181"/>
    </location>
    <ligand>
        <name>substrate</name>
    </ligand>
</feature>
<evidence type="ECO:0000259" key="7">
    <source>
        <dbReference type="Pfam" id="PF01425"/>
    </source>
</evidence>